<gene>
    <name evidence="2" type="ORF">C7460_12751</name>
</gene>
<dbReference type="RefSeq" id="WP_115870064.1">
    <property type="nucleotide sequence ID" value="NZ_QREG01000027.1"/>
</dbReference>
<evidence type="ECO:0000256" key="1">
    <source>
        <dbReference type="SAM" id="SignalP"/>
    </source>
</evidence>
<comment type="caution">
    <text evidence="2">The sequence shown here is derived from an EMBL/GenBank/DDBJ whole genome shotgun (WGS) entry which is preliminary data.</text>
</comment>
<sequence length="427" mass="48346">MLASIKRRAGLLALSLYWGGVSMAQSDQQVEVSGFAELDHISYFHQQAGKVNARNQGIIQLELEGSHKSLSYFGAIEFRNDMADPARNRLWIDELYLSYRAKNYDLVLGKKIHTWGSTDGFSPVNVINPTDYSDMLDTDDETIGVYSASLKYYLGNHYVESVFVPVFQPSVIPQADSRWYPTQPSVAPVGDGVVPVRYSLLAPEPVPRDIRSFQVATRLGGYVGAVDYNVNYYHGYDDIPYFYQYPELQDDTLQMGLQQRYHKMQLVGVDLSAVVGGLVLKGEYAYIHQRAPEGQDWYMGAPYHYAVAGLDKNVIDVVGEVDVLLTAQFIYQHIVTSYEVSSFYFNHIFQRALMLRAAIDFTNRLNLETTAIYDFHEGHYVVMPELTYAPQGGLNISLKSYLTGGQEESLFGSYANNRLQLLARYYF</sequence>
<keyword evidence="1" id="KW-0732">Signal</keyword>
<organism evidence="2 3">
    <name type="scientific">Marinoscillum furvescens DSM 4134</name>
    <dbReference type="NCBI Taxonomy" id="1122208"/>
    <lineage>
        <taxon>Bacteria</taxon>
        <taxon>Pseudomonadati</taxon>
        <taxon>Bacteroidota</taxon>
        <taxon>Cytophagia</taxon>
        <taxon>Cytophagales</taxon>
        <taxon>Reichenbachiellaceae</taxon>
        <taxon>Marinoscillum</taxon>
    </lineage>
</organism>
<dbReference type="AlphaFoldDB" id="A0A3D9KX26"/>
<accession>A0A3D9KX26</accession>
<evidence type="ECO:0008006" key="4">
    <source>
        <dbReference type="Google" id="ProtNLM"/>
    </source>
</evidence>
<reference evidence="2 3" key="1">
    <citation type="submission" date="2018-07" db="EMBL/GenBank/DDBJ databases">
        <title>Genomic Encyclopedia of Type Strains, Phase IV (KMG-IV): sequencing the most valuable type-strain genomes for metagenomic binning, comparative biology and taxonomic classification.</title>
        <authorList>
            <person name="Goeker M."/>
        </authorList>
    </citation>
    <scope>NUCLEOTIDE SEQUENCE [LARGE SCALE GENOMIC DNA]</scope>
    <source>
        <strain evidence="2 3">DSM 4134</strain>
    </source>
</reference>
<feature type="signal peptide" evidence="1">
    <location>
        <begin position="1"/>
        <end position="24"/>
    </location>
</feature>
<proteinExistence type="predicted"/>
<dbReference type="Proteomes" id="UP000256779">
    <property type="component" value="Unassembled WGS sequence"/>
</dbReference>
<dbReference type="OrthoDB" id="9801336at2"/>
<protein>
    <recommendedName>
        <fullName evidence="4">Porin</fullName>
    </recommendedName>
</protein>
<evidence type="ECO:0000313" key="2">
    <source>
        <dbReference type="EMBL" id="RED93027.1"/>
    </source>
</evidence>
<name>A0A3D9KX26_MARFU</name>
<dbReference type="EMBL" id="QREG01000027">
    <property type="protein sequence ID" value="RED93027.1"/>
    <property type="molecule type" value="Genomic_DNA"/>
</dbReference>
<feature type="chain" id="PRO_5017762132" description="Porin" evidence="1">
    <location>
        <begin position="25"/>
        <end position="427"/>
    </location>
</feature>
<keyword evidence="3" id="KW-1185">Reference proteome</keyword>
<evidence type="ECO:0000313" key="3">
    <source>
        <dbReference type="Proteomes" id="UP000256779"/>
    </source>
</evidence>